<dbReference type="OrthoDB" id="7028389at2"/>
<reference evidence="3 4" key="1">
    <citation type="journal article" date="2011" name="J. Bacteriol.">
        <title>Genome sequence of 'Pedosphaera parvula' Ellin514, an aerobic Verrucomicrobial isolate from pasture soil.</title>
        <authorList>
            <person name="Kant R."/>
            <person name="van Passel M.W."/>
            <person name="Sangwan P."/>
            <person name="Palva A."/>
            <person name="Lucas S."/>
            <person name="Copeland A."/>
            <person name="Lapidus A."/>
            <person name="Glavina Del Rio T."/>
            <person name="Dalin E."/>
            <person name="Tice H."/>
            <person name="Bruce D."/>
            <person name="Goodwin L."/>
            <person name="Pitluck S."/>
            <person name="Chertkov O."/>
            <person name="Larimer F.W."/>
            <person name="Land M.L."/>
            <person name="Hauser L."/>
            <person name="Brettin T.S."/>
            <person name="Detter J.C."/>
            <person name="Han S."/>
            <person name="de Vos W.M."/>
            <person name="Janssen P.H."/>
            <person name="Smidt H."/>
        </authorList>
    </citation>
    <scope>NUCLEOTIDE SEQUENCE [LARGE SCALE GENOMIC DNA]</scope>
    <source>
        <strain evidence="3 4">Ellin514</strain>
    </source>
</reference>
<dbReference type="AlphaFoldDB" id="B9XBG8"/>
<name>B9XBG8_PEDPL</name>
<keyword evidence="1" id="KW-0732">Signal</keyword>
<evidence type="ECO:0000259" key="2">
    <source>
        <dbReference type="Pfam" id="PF04773"/>
    </source>
</evidence>
<dbReference type="PANTHER" id="PTHR38731:SF1">
    <property type="entry name" value="FECR PROTEIN DOMAIN-CONTAINING PROTEIN"/>
    <property type="match status" value="1"/>
</dbReference>
<comment type="caution">
    <text evidence="3">The sequence shown here is derived from an EMBL/GenBank/DDBJ whole genome shotgun (WGS) entry which is preliminary data.</text>
</comment>
<evidence type="ECO:0000313" key="4">
    <source>
        <dbReference type="Proteomes" id="UP000003688"/>
    </source>
</evidence>
<dbReference type="Proteomes" id="UP000003688">
    <property type="component" value="Unassembled WGS sequence"/>
</dbReference>
<feature type="signal peptide" evidence="1">
    <location>
        <begin position="1"/>
        <end position="29"/>
    </location>
</feature>
<evidence type="ECO:0000313" key="3">
    <source>
        <dbReference type="EMBL" id="EEF62853.1"/>
    </source>
</evidence>
<sequence precursor="true">MKKIHGFAQNILAGAVALMVVAFATHATAQTPVIANPANQEMVAKVVNVKGKARVSTDGKTWQTVAKGDLVKPGSVIQTAGNNSLVDIVLGTKDSTGTVGEGGAQTISHRGSGGGADSVGQNVVRVYENSVLAIDKLTLEQIGADEVSDTQLDLRAGQIMGNVKKLSAASKYEIKIPNGVAGIRGTTYLIAASGVVNVLTGSVVVAVVDKDGSVVTRVVSAGFRYDPATDKIMPIPTKVIDNLTAEYKRLNYPPQTPPTTYPKDHTIVFVSPNQ</sequence>
<gene>
    <name evidence="3" type="ORF">Cflav_PD5488</name>
</gene>
<feature type="chain" id="PRO_5002893120" description="FecR protein domain-containing protein" evidence="1">
    <location>
        <begin position="30"/>
        <end position="274"/>
    </location>
</feature>
<dbReference type="PANTHER" id="PTHR38731">
    <property type="entry name" value="LIPL45-RELATED LIPOPROTEIN-RELATED"/>
    <property type="match status" value="1"/>
</dbReference>
<evidence type="ECO:0000256" key="1">
    <source>
        <dbReference type="SAM" id="SignalP"/>
    </source>
</evidence>
<keyword evidence="4" id="KW-1185">Reference proteome</keyword>
<dbReference type="InterPro" id="IPR006860">
    <property type="entry name" value="FecR"/>
</dbReference>
<proteinExistence type="predicted"/>
<dbReference type="Pfam" id="PF04773">
    <property type="entry name" value="FecR"/>
    <property type="match status" value="1"/>
</dbReference>
<accession>B9XBG8</accession>
<dbReference type="STRING" id="320771.Cflav_PD5488"/>
<protein>
    <recommendedName>
        <fullName evidence="2">FecR protein domain-containing protein</fullName>
    </recommendedName>
</protein>
<feature type="domain" description="FecR protein" evidence="2">
    <location>
        <begin position="122"/>
        <end position="203"/>
    </location>
</feature>
<organism evidence="3 4">
    <name type="scientific">Pedosphaera parvula (strain Ellin514)</name>
    <dbReference type="NCBI Taxonomy" id="320771"/>
    <lineage>
        <taxon>Bacteria</taxon>
        <taxon>Pseudomonadati</taxon>
        <taxon>Verrucomicrobiota</taxon>
        <taxon>Pedosphaerae</taxon>
        <taxon>Pedosphaerales</taxon>
        <taxon>Pedosphaeraceae</taxon>
        <taxon>Pedosphaera</taxon>
    </lineage>
</organism>
<dbReference type="RefSeq" id="WP_007413166.1">
    <property type="nucleotide sequence ID" value="NZ_ABOX02000003.1"/>
</dbReference>
<dbReference type="EMBL" id="ABOX02000003">
    <property type="protein sequence ID" value="EEF62853.1"/>
    <property type="molecule type" value="Genomic_DNA"/>
</dbReference>